<dbReference type="PROSITE" id="PS52050">
    <property type="entry name" value="WYL"/>
    <property type="match status" value="1"/>
</dbReference>
<proteinExistence type="predicted"/>
<protein>
    <submittedName>
        <fullName evidence="4">WYL domain-containing protein</fullName>
    </submittedName>
</protein>
<dbReference type="InterPro" id="IPR057727">
    <property type="entry name" value="WCX_dom"/>
</dbReference>
<dbReference type="InterPro" id="IPR026881">
    <property type="entry name" value="WYL_dom"/>
</dbReference>
<feature type="domain" description="WYL" evidence="2">
    <location>
        <begin position="165"/>
        <end position="229"/>
    </location>
</feature>
<accession>A0A4Y8R502</accession>
<comment type="caution">
    <text evidence="4">The sequence shown here is derived from an EMBL/GenBank/DDBJ whole genome shotgun (WGS) entry which is preliminary data.</text>
</comment>
<organism evidence="4 5">
    <name type="scientific">Cellulosimicrobium funkei</name>
    <dbReference type="NCBI Taxonomy" id="264251"/>
    <lineage>
        <taxon>Bacteria</taxon>
        <taxon>Bacillati</taxon>
        <taxon>Actinomycetota</taxon>
        <taxon>Actinomycetes</taxon>
        <taxon>Micrococcales</taxon>
        <taxon>Promicromonosporaceae</taxon>
        <taxon>Cellulosimicrobium</taxon>
    </lineage>
</organism>
<dbReference type="PANTHER" id="PTHR34580:SF3">
    <property type="entry name" value="PROTEIN PAFB"/>
    <property type="match status" value="1"/>
</dbReference>
<keyword evidence="5" id="KW-1185">Reference proteome</keyword>
<evidence type="ECO:0000313" key="5">
    <source>
        <dbReference type="Proteomes" id="UP000298003"/>
    </source>
</evidence>
<dbReference type="Proteomes" id="UP000298003">
    <property type="component" value="Unassembled WGS sequence"/>
</dbReference>
<evidence type="ECO:0000259" key="2">
    <source>
        <dbReference type="Pfam" id="PF13280"/>
    </source>
</evidence>
<reference evidence="4 5" key="1">
    <citation type="submission" date="2019-03" db="EMBL/GenBank/DDBJ databases">
        <title>Cellulosimicrobium funkei JCM14302 Assembly.</title>
        <authorList>
            <person name="Dou T."/>
        </authorList>
    </citation>
    <scope>NUCLEOTIDE SEQUENCE [LARGE SCALE GENOMIC DNA]</scope>
    <source>
        <strain evidence="4 5">JCM 14302</strain>
    </source>
</reference>
<evidence type="ECO:0000313" key="4">
    <source>
        <dbReference type="EMBL" id="TFF16672.1"/>
    </source>
</evidence>
<feature type="region of interest" description="Disordered" evidence="1">
    <location>
        <begin position="1"/>
        <end position="20"/>
    </location>
</feature>
<name>A0A4Y8R502_9MICO</name>
<dbReference type="PANTHER" id="PTHR34580">
    <property type="match status" value="1"/>
</dbReference>
<feature type="domain" description="WCX" evidence="3">
    <location>
        <begin position="262"/>
        <end position="339"/>
    </location>
</feature>
<dbReference type="Pfam" id="PF25583">
    <property type="entry name" value="WCX"/>
    <property type="match status" value="1"/>
</dbReference>
<gene>
    <name evidence="4" type="ORF">E1O70_04690</name>
</gene>
<sequence length="357" mass="37385">MSEPTAASAPSVASSSGGSSTNPAARLLNLVIALVNTNASMTKQQIRSSVAGYGDAPSPDAFERMFERDKDTLRDLGIPIVTVDAGGHADDVGYRIDQDAYALPAVDLTPAELGVLALAAQFWQDKTLRTDISRALTKLRAAGAGETAMDVVAGLAPRVRAVGDAYATLMDAISARRVVSFTYRAASTGEVRPRRVQPWRIAARRGGWYLVGLDLDRGAPRSYRLSRVEGRVRASGPRDAFEVPAHVDVDAALGTRDAGGLARLAVVPERAGALRARGTVVGSVPDARAGDGAGRDVLEVAYDVRYAMADEVVGYGDAVLVLGPPDLREAVVRRLRDAAGLATGPADGAGQAEVERG</sequence>
<dbReference type="AlphaFoldDB" id="A0A4Y8R502"/>
<evidence type="ECO:0000256" key="1">
    <source>
        <dbReference type="SAM" id="MobiDB-lite"/>
    </source>
</evidence>
<dbReference type="EMBL" id="SOZH01000003">
    <property type="protein sequence ID" value="TFF16672.1"/>
    <property type="molecule type" value="Genomic_DNA"/>
</dbReference>
<evidence type="ECO:0000259" key="3">
    <source>
        <dbReference type="Pfam" id="PF25583"/>
    </source>
</evidence>
<dbReference type="InterPro" id="IPR051534">
    <property type="entry name" value="CBASS_pafABC_assoc_protein"/>
</dbReference>
<dbReference type="Pfam" id="PF13280">
    <property type="entry name" value="WYL"/>
    <property type="match status" value="1"/>
</dbReference>